<evidence type="ECO:0000256" key="2">
    <source>
        <dbReference type="ARBA" id="ARBA00022643"/>
    </source>
</evidence>
<reference evidence="4 5" key="1">
    <citation type="submission" date="2019-03" db="EMBL/GenBank/DDBJ databases">
        <title>Complete Genome Sequence of Paraburkholderia dipogonis ICMP 19430T, a Nitrogen-fixing Symbiont of the South African Invasive Legume Dipogon lignosus in New Zealand.</title>
        <authorList>
            <person name="De Meyer S.E."/>
        </authorList>
    </citation>
    <scope>NUCLEOTIDE SEQUENCE [LARGE SCALE GENOMIC DNA]</scope>
    <source>
        <strain evidence="4 5">ICMP 19430</strain>
    </source>
</reference>
<dbReference type="InterPro" id="IPR008254">
    <property type="entry name" value="Flavodoxin/NO_synth"/>
</dbReference>
<dbReference type="PANTHER" id="PTHR39201">
    <property type="entry name" value="EXPORTED PROTEIN-RELATED"/>
    <property type="match status" value="1"/>
</dbReference>
<evidence type="ECO:0000313" key="5">
    <source>
        <dbReference type="Proteomes" id="UP000297385"/>
    </source>
</evidence>
<dbReference type="GeneID" id="97310657"/>
<dbReference type="EMBL" id="SNVI01000001">
    <property type="protein sequence ID" value="TFE46980.1"/>
    <property type="molecule type" value="Genomic_DNA"/>
</dbReference>
<comment type="caution">
    <text evidence="4">The sequence shown here is derived from an EMBL/GenBank/DDBJ whole genome shotgun (WGS) entry which is preliminary data.</text>
</comment>
<accession>A0A4Y8NB12</accession>
<dbReference type="RefSeq" id="WP_134458558.1">
    <property type="nucleotide sequence ID" value="NZ_JBHSSZ010000018.1"/>
</dbReference>
<proteinExistence type="predicted"/>
<dbReference type="Gene3D" id="3.40.50.360">
    <property type="match status" value="1"/>
</dbReference>
<gene>
    <name evidence="4" type="ORF">E2553_19255</name>
</gene>
<dbReference type="SUPFAM" id="SSF52218">
    <property type="entry name" value="Flavoproteins"/>
    <property type="match status" value="1"/>
</dbReference>
<feature type="domain" description="Flavodoxin-like" evidence="3">
    <location>
        <begin position="53"/>
        <end position="164"/>
    </location>
</feature>
<protein>
    <recommendedName>
        <fullName evidence="3">Flavodoxin-like domain-containing protein</fullName>
    </recommendedName>
</protein>
<evidence type="ECO:0000259" key="3">
    <source>
        <dbReference type="Pfam" id="PF12682"/>
    </source>
</evidence>
<organism evidence="4 5">
    <name type="scientific">Paraburkholderia dipogonis</name>
    <dbReference type="NCBI Taxonomy" id="1211383"/>
    <lineage>
        <taxon>Bacteria</taxon>
        <taxon>Pseudomonadati</taxon>
        <taxon>Pseudomonadota</taxon>
        <taxon>Betaproteobacteria</taxon>
        <taxon>Burkholderiales</taxon>
        <taxon>Burkholderiaceae</taxon>
        <taxon>Paraburkholderia</taxon>
    </lineage>
</organism>
<dbReference type="AlphaFoldDB" id="A0A4Y8NB12"/>
<evidence type="ECO:0000313" key="4">
    <source>
        <dbReference type="EMBL" id="TFE46980.1"/>
    </source>
</evidence>
<dbReference type="Pfam" id="PF12682">
    <property type="entry name" value="Flavodoxin_4"/>
    <property type="match status" value="1"/>
</dbReference>
<sequence>MSAVQWLCAAVVLVLLGAFSVLLSVTWIESRQAHQPAKRQFQTPVTDAPTSRTVVVYFSRSGNTALAASHVARRLGARLFTLQATDYRLGLFGLIRALRHASVIKREPAALPDITPSTIDLTPFRAVWLGSPVWLYSPAPPIWAFVEHNRFDGQHVVLFNTYNSHFGDDQIAAFKAKVMARGAASFEHRHVLRGRMTRQLAPDEMLRAIDDQWSVSSESK</sequence>
<dbReference type="PANTHER" id="PTHR39201:SF1">
    <property type="entry name" value="FLAVODOXIN-LIKE DOMAIN-CONTAINING PROTEIN"/>
    <property type="match status" value="1"/>
</dbReference>
<dbReference type="InterPro" id="IPR029039">
    <property type="entry name" value="Flavoprotein-like_sf"/>
</dbReference>
<name>A0A4Y8NB12_9BURK</name>
<dbReference type="GO" id="GO:0010181">
    <property type="term" value="F:FMN binding"/>
    <property type="evidence" value="ECO:0007669"/>
    <property type="project" value="InterPro"/>
</dbReference>
<evidence type="ECO:0000256" key="1">
    <source>
        <dbReference type="ARBA" id="ARBA00022630"/>
    </source>
</evidence>
<dbReference type="Proteomes" id="UP000297385">
    <property type="component" value="Unassembled WGS sequence"/>
</dbReference>
<keyword evidence="2" id="KW-0288">FMN</keyword>
<keyword evidence="1" id="KW-0285">Flavoprotein</keyword>